<dbReference type="PROSITE" id="PS50244">
    <property type="entry name" value="S5A_REDUCTASE"/>
    <property type="match status" value="1"/>
</dbReference>
<gene>
    <name evidence="3" type="ORF">IE81DRAFT_327046</name>
</gene>
<dbReference type="GO" id="GO:0016020">
    <property type="term" value="C:membrane"/>
    <property type="evidence" value="ECO:0007669"/>
    <property type="project" value="TreeGrafter"/>
</dbReference>
<keyword evidence="2" id="KW-0812">Transmembrane</keyword>
<dbReference type="GeneID" id="37036862"/>
<evidence type="ECO:0000313" key="4">
    <source>
        <dbReference type="Proteomes" id="UP000245783"/>
    </source>
</evidence>
<evidence type="ECO:0000313" key="3">
    <source>
        <dbReference type="EMBL" id="PWN38891.1"/>
    </source>
</evidence>
<accession>A0A316VRS8</accession>
<dbReference type="PANTHER" id="PTHR32251">
    <property type="entry name" value="3-OXO-5-ALPHA-STEROID 4-DEHYDROGENASE"/>
    <property type="match status" value="1"/>
</dbReference>
<feature type="transmembrane region" description="Helical" evidence="2">
    <location>
        <begin position="68"/>
        <end position="87"/>
    </location>
</feature>
<feature type="transmembrane region" description="Helical" evidence="2">
    <location>
        <begin position="44"/>
        <end position="62"/>
    </location>
</feature>
<feature type="region of interest" description="Disordered" evidence="1">
    <location>
        <begin position="260"/>
        <end position="283"/>
    </location>
</feature>
<reference evidence="3 4" key="1">
    <citation type="journal article" date="2018" name="Mol. Biol. Evol.">
        <title>Broad Genomic Sampling Reveals a Smut Pathogenic Ancestry of the Fungal Clade Ustilaginomycotina.</title>
        <authorList>
            <person name="Kijpornyongpan T."/>
            <person name="Mondo S.J."/>
            <person name="Barry K."/>
            <person name="Sandor L."/>
            <person name="Lee J."/>
            <person name="Lipzen A."/>
            <person name="Pangilinan J."/>
            <person name="LaButti K."/>
            <person name="Hainaut M."/>
            <person name="Henrissat B."/>
            <person name="Grigoriev I.V."/>
            <person name="Spatafora J.W."/>
            <person name="Aime M.C."/>
        </authorList>
    </citation>
    <scope>NUCLEOTIDE SEQUENCE [LARGE SCALE GENOMIC DNA]</scope>
    <source>
        <strain evidence="3 4">MCA 4658</strain>
    </source>
</reference>
<proteinExistence type="predicted"/>
<sequence>MFVAALDPYYLGVTAIITVGWQAVGFAIAYGLQIDTITDFWSAINFFALALITLLFGDSFFARNIISSIFVMLWAVRLGAWQLFRMIKMGGDTRFDEMRSKPLKFAQFWIAQALWVWTVSTPVVVLNSPAVSRALDGYGGSSYPFGTAKDIIGIIFWVLGFACEAFADLQKYTFKQSKPPRGAITDKGVWHYSRRPNYFGEILLWLGIYLLVISPASSPTISRRGHDALLATVISPLFTFLLLMFLSGLPLSEKPSQEKSFLKSHGHASRDRDEEPLPPFRQQTQGDHWERYKAFRSRTSLLIPIPPAIYQPLPVWIKSTILCDWPMYNFDEKRDGPKALQADEKKQQDQSA</sequence>
<keyword evidence="2" id="KW-1133">Transmembrane helix</keyword>
<feature type="transmembrane region" description="Helical" evidence="2">
    <location>
        <begin position="151"/>
        <end position="169"/>
    </location>
</feature>
<feature type="transmembrane region" description="Helical" evidence="2">
    <location>
        <begin position="198"/>
        <end position="216"/>
    </location>
</feature>
<organism evidence="3 4">
    <name type="scientific">Ceraceosorus guamensis</name>
    <dbReference type="NCBI Taxonomy" id="1522189"/>
    <lineage>
        <taxon>Eukaryota</taxon>
        <taxon>Fungi</taxon>
        <taxon>Dikarya</taxon>
        <taxon>Basidiomycota</taxon>
        <taxon>Ustilaginomycotina</taxon>
        <taxon>Exobasidiomycetes</taxon>
        <taxon>Ceraceosorales</taxon>
        <taxon>Ceraceosoraceae</taxon>
        <taxon>Ceraceosorus</taxon>
    </lineage>
</organism>
<evidence type="ECO:0000256" key="2">
    <source>
        <dbReference type="SAM" id="Phobius"/>
    </source>
</evidence>
<dbReference type="Proteomes" id="UP000245783">
    <property type="component" value="Unassembled WGS sequence"/>
</dbReference>
<dbReference type="InterPro" id="IPR010721">
    <property type="entry name" value="UstE-like"/>
</dbReference>
<keyword evidence="2" id="KW-0472">Membrane</keyword>
<feature type="transmembrane region" description="Helical" evidence="2">
    <location>
        <begin position="108"/>
        <end position="131"/>
    </location>
</feature>
<feature type="transmembrane region" description="Helical" evidence="2">
    <location>
        <begin position="12"/>
        <end position="32"/>
    </location>
</feature>
<evidence type="ECO:0000256" key="1">
    <source>
        <dbReference type="SAM" id="MobiDB-lite"/>
    </source>
</evidence>
<dbReference type="PANTHER" id="PTHR32251:SF15">
    <property type="entry name" value="3-OXO-5-ALPHA-STEROID 4-DEHYDROGENASE (DUF1295)"/>
    <property type="match status" value="1"/>
</dbReference>
<dbReference type="RefSeq" id="XP_025366051.1">
    <property type="nucleotide sequence ID" value="XM_025514992.1"/>
</dbReference>
<protein>
    <submittedName>
        <fullName evidence="3">DUF1295-domain-containing protein</fullName>
    </submittedName>
</protein>
<dbReference type="InParanoid" id="A0A316VRS8"/>
<keyword evidence="4" id="KW-1185">Reference proteome</keyword>
<dbReference type="AlphaFoldDB" id="A0A316VRS8"/>
<dbReference type="EMBL" id="KZ819520">
    <property type="protein sequence ID" value="PWN38891.1"/>
    <property type="molecule type" value="Genomic_DNA"/>
</dbReference>
<feature type="transmembrane region" description="Helical" evidence="2">
    <location>
        <begin position="228"/>
        <end position="249"/>
    </location>
</feature>
<dbReference type="Gene3D" id="1.20.120.1630">
    <property type="match status" value="1"/>
</dbReference>
<dbReference type="OrthoDB" id="67965at2759"/>
<name>A0A316VRS8_9BASI</name>
<dbReference type="Pfam" id="PF06966">
    <property type="entry name" value="DUF1295"/>
    <property type="match status" value="1"/>
</dbReference>